<dbReference type="EMBL" id="CP000112">
    <property type="protein sequence ID" value="ABB37295.1"/>
    <property type="molecule type" value="Genomic_DNA"/>
</dbReference>
<dbReference type="AlphaFoldDB" id="Q315V1"/>
<evidence type="ECO:0000256" key="1">
    <source>
        <dbReference type="SAM" id="Phobius"/>
    </source>
</evidence>
<accession>Q315V1</accession>
<dbReference type="RefSeq" id="WP_011366616.1">
    <property type="nucleotide sequence ID" value="NC_007519.1"/>
</dbReference>
<feature type="transmembrane region" description="Helical" evidence="1">
    <location>
        <begin position="53"/>
        <end position="72"/>
    </location>
</feature>
<reference evidence="2 3" key="1">
    <citation type="journal article" date="2011" name="J. Bacteriol.">
        <title>Complete genome sequence and updated annotation of Desulfovibrio alaskensis G20.</title>
        <authorList>
            <person name="Hauser L.J."/>
            <person name="Land M.L."/>
            <person name="Brown S.D."/>
            <person name="Larimer F."/>
            <person name="Keller K.L."/>
            <person name="Rapp-Giles B.J."/>
            <person name="Price M.N."/>
            <person name="Lin M."/>
            <person name="Bruce D.C."/>
            <person name="Detter J.C."/>
            <person name="Tapia R."/>
            <person name="Han C.S."/>
            <person name="Goodwin L.A."/>
            <person name="Cheng J.F."/>
            <person name="Pitluck S."/>
            <person name="Copeland A."/>
            <person name="Lucas S."/>
            <person name="Nolan M."/>
            <person name="Lapidus A.L."/>
            <person name="Palumbo A.V."/>
            <person name="Wall J.D."/>
        </authorList>
    </citation>
    <scope>NUCLEOTIDE SEQUENCE [LARGE SCALE GENOMIC DNA]</scope>
    <source>
        <strain evidence="3">ATCC BAA 1058 / DSM 17464 / G20</strain>
    </source>
</reference>
<keyword evidence="1" id="KW-0812">Transmembrane</keyword>
<name>Q315V1_OLEA2</name>
<feature type="transmembrane region" description="Helical" evidence="1">
    <location>
        <begin position="23"/>
        <end position="41"/>
    </location>
</feature>
<protein>
    <submittedName>
        <fullName evidence="2">Uncharacterized protein</fullName>
    </submittedName>
</protein>
<keyword evidence="1" id="KW-1133">Transmembrane helix</keyword>
<dbReference type="STRING" id="207559.Dde_0494"/>
<dbReference type="Proteomes" id="UP000002710">
    <property type="component" value="Chromosome"/>
</dbReference>
<proteinExistence type="predicted"/>
<evidence type="ECO:0000313" key="3">
    <source>
        <dbReference type="Proteomes" id="UP000002710"/>
    </source>
</evidence>
<evidence type="ECO:0000313" key="2">
    <source>
        <dbReference type="EMBL" id="ABB37295.1"/>
    </source>
</evidence>
<gene>
    <name evidence="2" type="ordered locus">Dde_0494</name>
</gene>
<keyword evidence="3" id="KW-1185">Reference proteome</keyword>
<dbReference type="eggNOG" id="ENOG5033I5Z">
    <property type="taxonomic scope" value="Bacteria"/>
</dbReference>
<sequence>MAGSRPYTGAEMTPAVVLRNKKTLAKTGMAVALGALVATGLMNTDRTPAARRVHLLSGAALVGFSLWHVSLYNKTRGRSG</sequence>
<dbReference type="KEGG" id="dde:Dde_0494"/>
<organism evidence="2 3">
    <name type="scientific">Oleidesulfovibrio alaskensis (strain ATCC BAA-1058 / DSM 17464 / G20)</name>
    <name type="common">Desulfovibrio alaskensis</name>
    <dbReference type="NCBI Taxonomy" id="207559"/>
    <lineage>
        <taxon>Bacteria</taxon>
        <taxon>Pseudomonadati</taxon>
        <taxon>Thermodesulfobacteriota</taxon>
        <taxon>Desulfovibrionia</taxon>
        <taxon>Desulfovibrionales</taxon>
        <taxon>Desulfovibrionaceae</taxon>
        <taxon>Oleidesulfovibrio</taxon>
    </lineage>
</organism>
<dbReference type="HOGENOM" id="CLU_188211_1_0_7"/>
<keyword evidence="1" id="KW-0472">Membrane</keyword>